<evidence type="ECO:0000313" key="1">
    <source>
        <dbReference type="EMBL" id="QHI68026.1"/>
    </source>
</evidence>
<sequence length="1306" mass="138162">MDSIKAGARKIGMDRWGCVFPLGRFFLARRGREFIAAALLFSCCAAFADTFQINSVAGSDGRVTEDGATVPNFMFVGNAFGNIPVAGVTMFQLPPLPPGHKVVQANLSMMMYWRFTTSFTFGLDLYGLRVDPSPAMAASDFYQGPYVGAAGRTPISSEFVPAGGTEGIYDLTGQATAQSDLAAWVQAQYDAGATNQYIFFCIAADQVAPEAKNYRFRAGNDAENPPLLTLVTEDLSFGPCDLVYPDSAPEQPAQKPGVTTNLTFVIQNDGYDATNVTIQLESNYPWLTVHSGSNAVAQILRGESVTNRFDVSIASNALPGVFSDAFALNMQGTGTDGSTSNFLVNVELEVLNTAFASIDKTSLSGDVADTDVAQLTISNTAGWALSYELSKSEAWLQVPSGILSLPAGAVTNIAVTADASLTPGQGQYTDTLQVTYNNNSSQPNPVAFELVFDVGPKISPLLLSTNAIVEAGGVNNLPGIYEPGEILEITVTSTNDGAIPVNSITNALVSESGWQVAPGTDLYAVMSVGDVTSTTYTVMIPLDAPDGEEAFTAKNTAGATFWELNFSISVFNRSIPSLTPGTIDLSVAEGHFASGVVVISNSGNAAFTFTVDDNASWGSIPTGSSAAVSPRETGGTVLLLNDPYPSIPTITAAESGQSDTRAIGFAFPFYGNVYTHFYVDSNGAIILTTEPVSGNMEIADNSTGALPLGNRPLIAPFRHVQLGIPEGSLRTIHQADRLVVVFDQVTLSGVSKETDLQFQAELFASGELKFSYYNISENQAAFAAVGVQGGSDQFENFGILPADGTALALALAENRWVSYSPTTGVVPGFGTASVVFTADGTGQAAGESSLFNTTFNWSSGGNDFVDVHAAVVAAVPVLAVSTNNLQLFAEAGQSVEGRFMVSNTGTAPLTYSISGDSNAASKQYGFEVFLTNSWVDIAAETNRIELQDPGVSPYINATNEGYSALLPIGFAFPFYDGSYTDLSVGVNGGISLGASGRIAAGNDLQTASPNVPDQFVAPYWGYLFMDENAAIYMSGDTNRLVVSWENMEQVGASFGSDISFQALLFSDGSVRFNYRNLNGISWPVTVAGVRSRLSSLTRFAGGVLTLPSDEVVIDINGFPRTNYVNEAAARSVRLQPSDEEYFTYTPVEGTLEPGSSDRISVIGNAATLIPSGTNQLVRNAQLEVSSEDDNEKDPVEVTVALIVTNSAPGSMPIDLLDADGDGMSYDEELIAGTDPLRADSVFSVAADGARDISWVAAPGRAYTVWYTLNLTEEFKPLEGAVGLTTNRFIDIIHVDVPAVYYKVTVD</sequence>
<accession>A0A6P1M8X0</accession>
<protein>
    <recommendedName>
        <fullName evidence="3">BACON domain-containing protein</fullName>
    </recommendedName>
</protein>
<organism evidence="1 2">
    <name type="scientific">Tichowtungia aerotolerans</name>
    <dbReference type="NCBI Taxonomy" id="2697043"/>
    <lineage>
        <taxon>Bacteria</taxon>
        <taxon>Pseudomonadati</taxon>
        <taxon>Kiritimatiellota</taxon>
        <taxon>Tichowtungiia</taxon>
        <taxon>Tichowtungiales</taxon>
        <taxon>Tichowtungiaceae</taxon>
        <taxon>Tichowtungia</taxon>
    </lineage>
</organism>
<evidence type="ECO:0008006" key="3">
    <source>
        <dbReference type="Google" id="ProtNLM"/>
    </source>
</evidence>
<dbReference type="PANTHER" id="PTHR35902">
    <property type="entry name" value="S-LAYER DOMAIN-LIKE PROTEIN-RELATED"/>
    <property type="match status" value="1"/>
</dbReference>
<evidence type="ECO:0000313" key="2">
    <source>
        <dbReference type="Proteomes" id="UP000464954"/>
    </source>
</evidence>
<dbReference type="Proteomes" id="UP000464954">
    <property type="component" value="Chromosome"/>
</dbReference>
<dbReference type="PANTHER" id="PTHR35902:SF6">
    <property type="entry name" value="CONSERVED WITHIN P. AEROPHILUM"/>
    <property type="match status" value="1"/>
</dbReference>
<dbReference type="RefSeq" id="WP_160626060.1">
    <property type="nucleotide sequence ID" value="NZ_CP047593.1"/>
</dbReference>
<dbReference type="KEGG" id="taer:GT409_00690"/>
<proteinExistence type="predicted"/>
<dbReference type="EMBL" id="CP047593">
    <property type="protein sequence ID" value="QHI68026.1"/>
    <property type="molecule type" value="Genomic_DNA"/>
</dbReference>
<keyword evidence="2" id="KW-1185">Reference proteome</keyword>
<name>A0A6P1M8X0_9BACT</name>
<gene>
    <name evidence="1" type="ORF">GT409_00690</name>
</gene>
<reference evidence="1 2" key="1">
    <citation type="submission" date="2020-01" db="EMBL/GenBank/DDBJ databases">
        <title>Ponticoccus aerotolerans gen. nov., sp. nov., an anaerobic bacterium and proposal of Ponticoccusceae fam. nov., Ponticoccusles ord. nov. and Ponticoccuse classis nov. in the phylum Kiritimatiellaeota.</title>
        <authorList>
            <person name="Zhou L.Y."/>
            <person name="Du Z.J."/>
        </authorList>
    </citation>
    <scope>NUCLEOTIDE SEQUENCE [LARGE SCALE GENOMIC DNA]</scope>
    <source>
        <strain evidence="1 2">S-5007</strain>
    </source>
</reference>